<dbReference type="InterPro" id="IPR058163">
    <property type="entry name" value="LysR-type_TF_proteobact-type"/>
</dbReference>
<reference evidence="6 7" key="1">
    <citation type="submission" date="2018-03" db="EMBL/GenBank/DDBJ databases">
        <title>Whole genome sequencing of Histamine producing bacteria.</title>
        <authorList>
            <person name="Butler K."/>
        </authorList>
    </citation>
    <scope>NUCLEOTIDE SEQUENCE [LARGE SCALE GENOMIC DNA]</scope>
    <source>
        <strain evidence="6 7">Res.4.1</strain>
    </source>
</reference>
<dbReference type="SUPFAM" id="SSF53850">
    <property type="entry name" value="Periplasmic binding protein-like II"/>
    <property type="match status" value="1"/>
</dbReference>
<evidence type="ECO:0000256" key="4">
    <source>
        <dbReference type="ARBA" id="ARBA00023163"/>
    </source>
</evidence>
<dbReference type="GO" id="GO:0043565">
    <property type="term" value="F:sequence-specific DNA binding"/>
    <property type="evidence" value="ECO:0007669"/>
    <property type="project" value="TreeGrafter"/>
</dbReference>
<evidence type="ECO:0000256" key="2">
    <source>
        <dbReference type="ARBA" id="ARBA00023015"/>
    </source>
</evidence>
<keyword evidence="4" id="KW-0804">Transcription</keyword>
<dbReference type="Proteomes" id="UP000240530">
    <property type="component" value="Unassembled WGS sequence"/>
</dbReference>
<dbReference type="Gene3D" id="3.40.190.290">
    <property type="match status" value="1"/>
</dbReference>
<dbReference type="Pfam" id="PF00126">
    <property type="entry name" value="HTH_1"/>
    <property type="match status" value="1"/>
</dbReference>
<dbReference type="RefSeq" id="WP_107185690.1">
    <property type="nucleotide sequence ID" value="NZ_JAWQGC010000001.1"/>
</dbReference>
<gene>
    <name evidence="6" type="ORF">C0W93_15905</name>
</gene>
<dbReference type="InterPro" id="IPR000847">
    <property type="entry name" value="LysR_HTH_N"/>
</dbReference>
<evidence type="ECO:0000313" key="6">
    <source>
        <dbReference type="EMBL" id="PSV09155.1"/>
    </source>
</evidence>
<keyword evidence="3" id="KW-0238">DNA-binding</keyword>
<evidence type="ECO:0000313" key="7">
    <source>
        <dbReference type="Proteomes" id="UP000240530"/>
    </source>
</evidence>
<dbReference type="FunFam" id="1.10.10.10:FF:000001">
    <property type="entry name" value="LysR family transcriptional regulator"/>
    <property type="match status" value="1"/>
</dbReference>
<evidence type="ECO:0000256" key="3">
    <source>
        <dbReference type="ARBA" id="ARBA00023125"/>
    </source>
</evidence>
<keyword evidence="2" id="KW-0805">Transcription regulation</keyword>
<dbReference type="SUPFAM" id="SSF46785">
    <property type="entry name" value="Winged helix' DNA-binding domain"/>
    <property type="match status" value="1"/>
</dbReference>
<dbReference type="PANTHER" id="PTHR30537">
    <property type="entry name" value="HTH-TYPE TRANSCRIPTIONAL REGULATOR"/>
    <property type="match status" value="1"/>
</dbReference>
<dbReference type="GO" id="GO:0003700">
    <property type="term" value="F:DNA-binding transcription factor activity"/>
    <property type="evidence" value="ECO:0007669"/>
    <property type="project" value="InterPro"/>
</dbReference>
<protein>
    <submittedName>
        <fullName evidence="6">Transcriptional regulator</fullName>
    </submittedName>
</protein>
<accession>A0A2T3KS21</accession>
<dbReference type="InterPro" id="IPR036390">
    <property type="entry name" value="WH_DNA-bd_sf"/>
</dbReference>
<comment type="caution">
    <text evidence="6">The sequence shown here is derived from an EMBL/GenBank/DDBJ whole genome shotgun (WGS) entry which is preliminary data.</text>
</comment>
<dbReference type="InterPro" id="IPR005119">
    <property type="entry name" value="LysR_subst-bd"/>
</dbReference>
<organism evidence="6 7">
    <name type="scientific">Photobacterium leiognathi subsp. mandapamensis</name>
    <name type="common">Photobacterium mandapamensis</name>
    <dbReference type="NCBI Taxonomy" id="48408"/>
    <lineage>
        <taxon>Bacteria</taxon>
        <taxon>Pseudomonadati</taxon>
        <taxon>Pseudomonadota</taxon>
        <taxon>Gammaproteobacteria</taxon>
        <taxon>Vibrionales</taxon>
        <taxon>Vibrionaceae</taxon>
        <taxon>Photobacterium</taxon>
    </lineage>
</organism>
<dbReference type="PROSITE" id="PS50931">
    <property type="entry name" value="HTH_LYSR"/>
    <property type="match status" value="1"/>
</dbReference>
<dbReference type="PANTHER" id="PTHR30537:SF30">
    <property type="entry name" value="TRANSCRIPTIONAL REGULATOR-RELATED"/>
    <property type="match status" value="1"/>
</dbReference>
<dbReference type="GO" id="GO:0006351">
    <property type="term" value="P:DNA-templated transcription"/>
    <property type="evidence" value="ECO:0007669"/>
    <property type="project" value="TreeGrafter"/>
</dbReference>
<feature type="domain" description="HTH lysR-type" evidence="5">
    <location>
        <begin position="1"/>
        <end position="59"/>
    </location>
</feature>
<dbReference type="InterPro" id="IPR036388">
    <property type="entry name" value="WH-like_DNA-bd_sf"/>
</dbReference>
<proteinExistence type="inferred from homology"/>
<sequence>MNKLRQMSIFAHIVEEGSVSAAANKLDLSKSVVSQHLKTLEQELGITLLKRTTRRHTLTQAGEAFYQSCREINTIADIAWDQAQEMQTEPQGRLCITAPNALMDTLVSPVIADLMKQYPKLKPELISDDQHVNLMKYDIDLAIRVGQSQDSNLKQKRLGEFKDVLCGSAQLNTTDLHQLPYIANQWQGKHIKHVFTATNGETMIYETEAHCTTNSFHSCVALIIAGAGIGIIPDFYLSQINSHQENTIVPLPLNMSLSSNTIYALSPFNKSAPLAVTLCIAALEKQLAKNV</sequence>
<comment type="similarity">
    <text evidence="1">Belongs to the LysR transcriptional regulatory family.</text>
</comment>
<evidence type="ECO:0000256" key="1">
    <source>
        <dbReference type="ARBA" id="ARBA00009437"/>
    </source>
</evidence>
<name>A0A2T3KS21_PHOLD</name>
<dbReference type="Pfam" id="PF03466">
    <property type="entry name" value="LysR_substrate"/>
    <property type="match status" value="1"/>
</dbReference>
<dbReference type="EMBL" id="PYNS01000021">
    <property type="protein sequence ID" value="PSV09155.1"/>
    <property type="molecule type" value="Genomic_DNA"/>
</dbReference>
<evidence type="ECO:0000259" key="5">
    <source>
        <dbReference type="PROSITE" id="PS50931"/>
    </source>
</evidence>
<dbReference type="Gene3D" id="1.10.10.10">
    <property type="entry name" value="Winged helix-like DNA-binding domain superfamily/Winged helix DNA-binding domain"/>
    <property type="match status" value="1"/>
</dbReference>
<dbReference type="AlphaFoldDB" id="A0A2T3KS21"/>
<dbReference type="PRINTS" id="PR00039">
    <property type="entry name" value="HTHLYSR"/>
</dbReference>